<keyword evidence="8" id="KW-0863">Zinc-finger</keyword>
<evidence type="ECO:0000256" key="2">
    <source>
        <dbReference type="ARBA" id="ARBA00022490"/>
    </source>
</evidence>
<dbReference type="InterPro" id="IPR041552">
    <property type="entry name" value="UvrA_DNA-bd"/>
</dbReference>
<keyword evidence="12" id="KW-0238">DNA-binding</keyword>
<name>A0A0Z8JVA0_STRSU</name>
<keyword evidence="2" id="KW-0963">Cytoplasm</keyword>
<evidence type="ECO:0000256" key="7">
    <source>
        <dbReference type="ARBA" id="ARBA00022769"/>
    </source>
</evidence>
<dbReference type="PROSITE" id="PS50893">
    <property type="entry name" value="ABC_TRANSPORTER_2"/>
    <property type="match status" value="2"/>
</dbReference>
<protein>
    <recommendedName>
        <fullName evidence="15">UvrABC system protein A</fullName>
    </recommendedName>
    <alternativeName>
        <fullName evidence="16">Excinuclease ABC subunit A</fullName>
    </alternativeName>
</protein>
<evidence type="ECO:0000313" key="18">
    <source>
        <dbReference type="EMBL" id="CYV60659.1"/>
    </source>
</evidence>
<proteinExistence type="inferred from homology"/>
<dbReference type="GO" id="GO:0008270">
    <property type="term" value="F:zinc ion binding"/>
    <property type="evidence" value="ECO:0007669"/>
    <property type="project" value="UniProtKB-KW"/>
</dbReference>
<dbReference type="InterPro" id="IPR003439">
    <property type="entry name" value="ABC_transporter-like_ATP-bd"/>
</dbReference>
<dbReference type="RefSeq" id="WP_044689989.1">
    <property type="nucleotide sequence ID" value="NZ_CEHX01000035.1"/>
</dbReference>
<reference evidence="18 19" key="1">
    <citation type="submission" date="2016-02" db="EMBL/GenBank/DDBJ databases">
        <authorList>
            <consortium name="Pathogen Informatics"/>
        </authorList>
    </citation>
    <scope>NUCLEOTIDE SEQUENCE [LARGE SCALE GENOMIC DNA]</scope>
    <source>
        <strain evidence="18 19">LSS69</strain>
    </source>
</reference>
<keyword evidence="10" id="KW-0067">ATP-binding</keyword>
<dbReference type="GO" id="GO:0005524">
    <property type="term" value="F:ATP binding"/>
    <property type="evidence" value="ECO:0007669"/>
    <property type="project" value="UniProtKB-KW"/>
</dbReference>
<comment type="similarity">
    <text evidence="14">Belongs to the ABC transporter superfamily. UvrA family.</text>
</comment>
<evidence type="ECO:0000256" key="13">
    <source>
        <dbReference type="ARBA" id="ARBA00023204"/>
    </source>
</evidence>
<keyword evidence="7" id="KW-0228">DNA excision</keyword>
<keyword evidence="6" id="KW-0227">DNA damage</keyword>
<evidence type="ECO:0000256" key="5">
    <source>
        <dbReference type="ARBA" id="ARBA00022741"/>
    </source>
</evidence>
<dbReference type="GO" id="GO:0005737">
    <property type="term" value="C:cytoplasm"/>
    <property type="evidence" value="ECO:0007669"/>
    <property type="project" value="UniProtKB-SubCell"/>
</dbReference>
<accession>A0A0Z8JVA0</accession>
<evidence type="ECO:0000256" key="4">
    <source>
        <dbReference type="ARBA" id="ARBA00022737"/>
    </source>
</evidence>
<evidence type="ECO:0000256" key="6">
    <source>
        <dbReference type="ARBA" id="ARBA00022763"/>
    </source>
</evidence>
<dbReference type="Gene3D" id="1.20.1580.10">
    <property type="entry name" value="ABC transporter ATPase like domain"/>
    <property type="match status" value="2"/>
</dbReference>
<dbReference type="InterPro" id="IPR027417">
    <property type="entry name" value="P-loop_NTPase"/>
</dbReference>
<evidence type="ECO:0000256" key="9">
    <source>
        <dbReference type="ARBA" id="ARBA00022833"/>
    </source>
</evidence>
<gene>
    <name evidence="18" type="primary">uvrA_2</name>
    <name evidence="18" type="ORF">ERS132431_02018</name>
</gene>
<dbReference type="GO" id="GO:0006281">
    <property type="term" value="P:DNA repair"/>
    <property type="evidence" value="ECO:0007669"/>
    <property type="project" value="UniProtKB-KW"/>
</dbReference>
<keyword evidence="13" id="KW-0234">DNA repair</keyword>
<feature type="domain" description="ABC transporter" evidence="17">
    <location>
        <begin position="505"/>
        <end position="823"/>
    </location>
</feature>
<dbReference type="GO" id="GO:0003677">
    <property type="term" value="F:DNA binding"/>
    <property type="evidence" value="ECO:0007669"/>
    <property type="project" value="UniProtKB-KW"/>
</dbReference>
<keyword evidence="11" id="KW-0267">Excision nuclease</keyword>
<dbReference type="InterPro" id="IPR017871">
    <property type="entry name" value="ABC_transporter-like_CS"/>
</dbReference>
<organism evidence="18 19">
    <name type="scientific">Streptococcus suis</name>
    <dbReference type="NCBI Taxonomy" id="1307"/>
    <lineage>
        <taxon>Bacteria</taxon>
        <taxon>Bacillati</taxon>
        <taxon>Bacillota</taxon>
        <taxon>Bacilli</taxon>
        <taxon>Lactobacillales</taxon>
        <taxon>Streptococcaceae</taxon>
        <taxon>Streptococcus</taxon>
    </lineage>
</organism>
<sequence>MTPNFFIPQAIQVRGARANNLKNISLDIPLHQFVAITGVSGSGKSSLAMDTIYAEGTRRYLNALSTYTRRRIKQVGRSDVDEVEYLPSTIALRQRPETPSVRSTVGTLTETLNILRLIFSRLGSHVCPNGHRLDPTLRVAEVMDFMGTDERMGMINCPTCDVRFMVYGAESFAFNSDGACPTCRGTGEGREIQLDKVIPDSNLTINEGAVASWKLPGRTHMKLVAEQQGVRLDVPFKKLTEKEKEIVLSGPEVKRVIIVPTKTGKSFELNAKYENAIVAIEHSLQTAKNEKAIERLNRFYDLGKCQTCHGSRYNPDLLTTLVLNKNIAQISQYDMLELQEFADKLKTWVPDEMQDMTEKLAGELKELIEPIVALGLDYLTLDRAGNSLSTGELQRIQLARTILNQMTGILYVLDEPSVGLHAENVDALIAIIRQLIQQGNSVLVVDHDVAILEAADHLIEIGPLSGDHGGQVIGQGSPNQLAQVADSVIAPYLNHTAQIRVRPRLELDQLQHFQVHVIDTNNIQSVQADFVEKGLNVVTGISGSGKTTLVLDSLLPAFEAKLAKKSLPENVHVSGFNSIKQVIEIDSTPIGKNIRSTVATYSKIMDKLRTLFDGISSEFSATDFSYNNKSGACDYCDGTGSVTLDIQYLPDIVETCPRCHGKRYKDEILAVKWQGYSIADLLDLTITEALEVFKEETGILATLTVLDELGLGYLHLGESTPALSGGEAQRLKLATYLEKKQSNYLFIFDEPSIGLHPRDVTNLVAVFEQLIENGATVIVIEHDLDVIANADNIIDMGPQGGRYGGQLIANGSIEEVCQTANSITGRYLKAYLPQTSA</sequence>
<dbReference type="PANTHER" id="PTHR43152">
    <property type="entry name" value="UVRABC SYSTEM PROTEIN A"/>
    <property type="match status" value="1"/>
</dbReference>
<evidence type="ECO:0000256" key="15">
    <source>
        <dbReference type="ARBA" id="ARBA00039316"/>
    </source>
</evidence>
<comment type="subcellular location">
    <subcellularLocation>
        <location evidence="1">Cytoplasm</location>
    </subcellularLocation>
</comment>
<feature type="domain" description="ABC transporter" evidence="17">
    <location>
        <begin position="6"/>
        <end position="494"/>
    </location>
</feature>
<dbReference type="Gene3D" id="3.40.50.300">
    <property type="entry name" value="P-loop containing nucleotide triphosphate hydrolases"/>
    <property type="match status" value="2"/>
</dbReference>
<evidence type="ECO:0000313" key="19">
    <source>
        <dbReference type="Proteomes" id="UP000071533"/>
    </source>
</evidence>
<dbReference type="GO" id="GO:0016887">
    <property type="term" value="F:ATP hydrolysis activity"/>
    <property type="evidence" value="ECO:0007669"/>
    <property type="project" value="InterPro"/>
</dbReference>
<evidence type="ECO:0000256" key="11">
    <source>
        <dbReference type="ARBA" id="ARBA00022881"/>
    </source>
</evidence>
<dbReference type="SUPFAM" id="SSF52540">
    <property type="entry name" value="P-loop containing nucleoside triphosphate hydrolases"/>
    <property type="match status" value="2"/>
</dbReference>
<evidence type="ECO:0000256" key="1">
    <source>
        <dbReference type="ARBA" id="ARBA00004496"/>
    </source>
</evidence>
<dbReference type="Gene3D" id="1.10.8.280">
    <property type="entry name" value="ABC transporter ATPase domain-like"/>
    <property type="match status" value="1"/>
</dbReference>
<dbReference type="EMBL" id="FIHS01000034">
    <property type="protein sequence ID" value="CYV60659.1"/>
    <property type="molecule type" value="Genomic_DNA"/>
</dbReference>
<evidence type="ECO:0000256" key="12">
    <source>
        <dbReference type="ARBA" id="ARBA00023125"/>
    </source>
</evidence>
<dbReference type="GO" id="GO:0004518">
    <property type="term" value="F:nuclease activity"/>
    <property type="evidence" value="ECO:0007669"/>
    <property type="project" value="UniProtKB-KW"/>
</dbReference>
<dbReference type="Pfam" id="PF17755">
    <property type="entry name" value="UvrA_DNA-bind"/>
    <property type="match status" value="1"/>
</dbReference>
<keyword evidence="5" id="KW-0547">Nucleotide-binding</keyword>
<keyword evidence="9" id="KW-0862">Zinc</keyword>
<evidence type="ECO:0000256" key="14">
    <source>
        <dbReference type="ARBA" id="ARBA00038000"/>
    </source>
</evidence>
<dbReference type="Proteomes" id="UP000071533">
    <property type="component" value="Unassembled WGS sequence"/>
</dbReference>
<dbReference type="PROSITE" id="PS00211">
    <property type="entry name" value="ABC_TRANSPORTER_1"/>
    <property type="match status" value="1"/>
</dbReference>
<keyword evidence="3" id="KW-0479">Metal-binding</keyword>
<dbReference type="AlphaFoldDB" id="A0A0Z8JVA0"/>
<dbReference type="PANTHER" id="PTHR43152:SF1">
    <property type="entry name" value="UVRA PROTEIN"/>
    <property type="match status" value="1"/>
</dbReference>
<evidence type="ECO:0000256" key="8">
    <source>
        <dbReference type="ARBA" id="ARBA00022771"/>
    </source>
</evidence>
<evidence type="ECO:0000256" key="16">
    <source>
        <dbReference type="ARBA" id="ARBA00042156"/>
    </source>
</evidence>
<evidence type="ECO:0000256" key="3">
    <source>
        <dbReference type="ARBA" id="ARBA00022723"/>
    </source>
</evidence>
<keyword evidence="4" id="KW-0677">Repeat</keyword>
<evidence type="ECO:0000256" key="10">
    <source>
        <dbReference type="ARBA" id="ARBA00022840"/>
    </source>
</evidence>
<evidence type="ECO:0000259" key="17">
    <source>
        <dbReference type="PROSITE" id="PS50893"/>
    </source>
</evidence>